<accession>A0A8H4QXN3</accession>
<dbReference type="EC" id="2.5.1.48" evidence="7"/>
<dbReference type="Pfam" id="PF01053">
    <property type="entry name" value="Cys_Met_Meta_PP"/>
    <property type="match status" value="1"/>
</dbReference>
<evidence type="ECO:0000256" key="2">
    <source>
        <dbReference type="ARBA" id="ARBA00022679"/>
    </source>
</evidence>
<gene>
    <name evidence="10" type="ORF">D9613_011537</name>
</gene>
<evidence type="ECO:0000313" key="10">
    <source>
        <dbReference type="EMBL" id="KAF4618202.1"/>
    </source>
</evidence>
<dbReference type="GO" id="GO:0003962">
    <property type="term" value="F:cystathionine gamma-synthase activity"/>
    <property type="evidence" value="ECO:0007669"/>
    <property type="project" value="UniProtKB-EC"/>
</dbReference>
<dbReference type="Gene3D" id="3.40.640.10">
    <property type="entry name" value="Type I PLP-dependent aspartate aminotransferase-like (Major domain)"/>
    <property type="match status" value="1"/>
</dbReference>
<dbReference type="InterPro" id="IPR015421">
    <property type="entry name" value="PyrdxlP-dep_Trfase_major"/>
</dbReference>
<evidence type="ECO:0000256" key="5">
    <source>
        <dbReference type="ARBA" id="ARBA00058439"/>
    </source>
</evidence>
<dbReference type="Proteomes" id="UP000521872">
    <property type="component" value="Unassembled WGS sequence"/>
</dbReference>
<evidence type="ECO:0000256" key="9">
    <source>
        <dbReference type="SAM" id="MobiDB-lite"/>
    </source>
</evidence>
<organism evidence="10 11">
    <name type="scientific">Agrocybe pediades</name>
    <dbReference type="NCBI Taxonomy" id="84607"/>
    <lineage>
        <taxon>Eukaryota</taxon>
        <taxon>Fungi</taxon>
        <taxon>Dikarya</taxon>
        <taxon>Basidiomycota</taxon>
        <taxon>Agaricomycotina</taxon>
        <taxon>Agaricomycetes</taxon>
        <taxon>Agaricomycetidae</taxon>
        <taxon>Agaricales</taxon>
        <taxon>Agaricineae</taxon>
        <taxon>Strophariaceae</taxon>
        <taxon>Agrocybe</taxon>
    </lineage>
</organism>
<name>A0A8H4QXN3_9AGAR</name>
<evidence type="ECO:0000256" key="4">
    <source>
        <dbReference type="ARBA" id="ARBA00051441"/>
    </source>
</evidence>
<evidence type="ECO:0000313" key="11">
    <source>
        <dbReference type="Proteomes" id="UP000521872"/>
    </source>
</evidence>
<protein>
    <recommendedName>
        <fullName evidence="7">cystathionine gamma-synthase</fullName>
        <ecNumber evidence="7">2.5.1.48</ecNumber>
    </recommendedName>
    <alternativeName>
        <fullName evidence="8">O-succinylhomoserine (thiol)-lyase</fullName>
    </alternativeName>
</protein>
<evidence type="ECO:0000256" key="3">
    <source>
        <dbReference type="ARBA" id="ARBA00022898"/>
    </source>
</evidence>
<keyword evidence="11" id="KW-1185">Reference proteome</keyword>
<comment type="pathway">
    <text evidence="6">Amino-acid biosynthesis; L-methionine biosynthesis via de novo pathway; L-cystathionine from O-succinyl-L-homoserine: step 1/1.</text>
</comment>
<dbReference type="InterPro" id="IPR051750">
    <property type="entry name" value="Trans-sulfuration_enzymes"/>
</dbReference>
<proteinExistence type="predicted"/>
<comment type="cofactor">
    <cofactor evidence="1">
        <name>pyridoxal 5'-phosphate</name>
        <dbReference type="ChEBI" id="CHEBI:597326"/>
    </cofactor>
</comment>
<dbReference type="Gene3D" id="3.90.1150.10">
    <property type="entry name" value="Aspartate Aminotransferase, domain 1"/>
    <property type="match status" value="1"/>
</dbReference>
<comment type="catalytic activity">
    <reaction evidence="4">
        <text>O-succinyl-L-homoserine + L-cysteine = L,L-cystathionine + succinate + H(+)</text>
        <dbReference type="Rhea" id="RHEA:20397"/>
        <dbReference type="ChEBI" id="CHEBI:15378"/>
        <dbReference type="ChEBI" id="CHEBI:30031"/>
        <dbReference type="ChEBI" id="CHEBI:35235"/>
        <dbReference type="ChEBI" id="CHEBI:57661"/>
        <dbReference type="ChEBI" id="CHEBI:58161"/>
        <dbReference type="EC" id="2.5.1.48"/>
    </reaction>
</comment>
<feature type="region of interest" description="Disordered" evidence="9">
    <location>
        <begin position="199"/>
        <end position="223"/>
    </location>
</feature>
<evidence type="ECO:0000256" key="1">
    <source>
        <dbReference type="ARBA" id="ARBA00001933"/>
    </source>
</evidence>
<dbReference type="PANTHER" id="PTHR42699:SF1">
    <property type="entry name" value="CYSTATHIONINE GAMMA-SYNTHASE-RELATED"/>
    <property type="match status" value="1"/>
</dbReference>
<reference evidence="10 11" key="1">
    <citation type="submission" date="2019-12" db="EMBL/GenBank/DDBJ databases">
        <authorList>
            <person name="Floudas D."/>
            <person name="Bentzer J."/>
            <person name="Ahren D."/>
            <person name="Johansson T."/>
            <person name="Persson P."/>
            <person name="Tunlid A."/>
        </authorList>
    </citation>
    <scope>NUCLEOTIDE SEQUENCE [LARGE SCALE GENOMIC DNA]</scope>
    <source>
        <strain evidence="10 11">CBS 102.39</strain>
    </source>
</reference>
<comment type="function">
    <text evidence="5">Catalyzes the formation of L-cystathionine from O-succinyl-L-homoserine (OSHS) and L-cysteine, via a gamma-replacement reaction. In the absence of thiol, catalyzes gamma-elimination to form 2-oxobutanoate, succinate and ammonia.</text>
</comment>
<dbReference type="EMBL" id="JAACJL010000018">
    <property type="protein sequence ID" value="KAF4618202.1"/>
    <property type="molecule type" value="Genomic_DNA"/>
</dbReference>
<dbReference type="GO" id="GO:0019346">
    <property type="term" value="P:transsulfuration"/>
    <property type="evidence" value="ECO:0007669"/>
    <property type="project" value="InterPro"/>
</dbReference>
<evidence type="ECO:0000256" key="6">
    <source>
        <dbReference type="ARBA" id="ARBA00060510"/>
    </source>
</evidence>
<keyword evidence="2" id="KW-0808">Transferase</keyword>
<dbReference type="InterPro" id="IPR000277">
    <property type="entry name" value="Cys/Met-Metab_PyrdxlP-dep_enz"/>
</dbReference>
<comment type="caution">
    <text evidence="10">The sequence shown here is derived from an EMBL/GenBank/DDBJ whole genome shotgun (WGS) entry which is preliminary data.</text>
</comment>
<sequence>MGETNLSLGLSVPPDTPHAISVSLPTWRDNVGYEEGEEAVVKKMVSGYPRFFIHLGIQKLAALCEQKYALGTERCMLFATQKVAEQCRSFIQARSAALGAPVNARLVNLFICPEDSQDGGGPKLDRSSIGGSCADLHVVLFPGSSFSVAKEFWQHTGLGISSRFAEKCLSLLAESSAKSAVPTPASPLPGRVFPTKGQNRHYSALKKSPTSAAYPTPPPSATLPLSEDLDSVYLEERYGRNLPLQAAAFAKKALRSRVAGVLVKDNSGQSCSGDKELVLGPSTRGVKEVSAEDVYLLPTGMSAIWTAHQAALATRPSAKSVCFGFPYIDTLKILQKWGPGCHFLGFGTDSDIDELEKILEAEYQRDPTTPPILALFTEFPSNPLLRSADLPRIRALADKYNFLIVIDETIGNFVNVEVFPYADMVVSSLTKVFSGASNVMGGSLVLNPAGRHYSALKNHFSANFEDVYFDEDAIYMERNSRDFKRRIRVIDSNAEAVCDYLYSKSLASGNTTFPAVIKDVYYPKYVTREKYDICRIKTPDAEDDKIGGFGGLFSLTFTCMEGAKAFFDALPCYKGPSLGTNFTLACPFTILAHYTELDWAAQYGVEAGIVRISVGMEDSATLLKSFESALKAAEAVVLEQTAATNSV</sequence>
<dbReference type="PANTHER" id="PTHR42699">
    <property type="match status" value="1"/>
</dbReference>
<dbReference type="FunFam" id="3.90.1150.10:FF:000063">
    <property type="entry name" value="Probable cystathionine gamma-synthase"/>
    <property type="match status" value="1"/>
</dbReference>
<dbReference type="SUPFAM" id="SSF53383">
    <property type="entry name" value="PLP-dependent transferases"/>
    <property type="match status" value="1"/>
</dbReference>
<dbReference type="GO" id="GO:0030170">
    <property type="term" value="F:pyridoxal phosphate binding"/>
    <property type="evidence" value="ECO:0007669"/>
    <property type="project" value="InterPro"/>
</dbReference>
<dbReference type="InterPro" id="IPR015422">
    <property type="entry name" value="PyrdxlP-dep_Trfase_small"/>
</dbReference>
<keyword evidence="3" id="KW-0663">Pyridoxal phosphate</keyword>
<dbReference type="AlphaFoldDB" id="A0A8H4QXN3"/>
<dbReference type="InterPro" id="IPR015424">
    <property type="entry name" value="PyrdxlP-dep_Trfase"/>
</dbReference>
<evidence type="ECO:0000256" key="8">
    <source>
        <dbReference type="ARBA" id="ARBA00083849"/>
    </source>
</evidence>
<dbReference type="FunFam" id="3.40.640.10:FF:000094">
    <property type="entry name" value="Probable cystathionine gamma-synthase"/>
    <property type="match status" value="1"/>
</dbReference>
<evidence type="ECO:0000256" key="7">
    <source>
        <dbReference type="ARBA" id="ARBA00066530"/>
    </source>
</evidence>